<dbReference type="InterPro" id="IPR003959">
    <property type="entry name" value="ATPase_AAA_core"/>
</dbReference>
<keyword evidence="6 9" id="KW-0720">Serine protease</keyword>
<keyword evidence="5 9" id="KW-0378">Hydrolase</keyword>
<dbReference type="InterPro" id="IPR003111">
    <property type="entry name" value="Lon_prtase_N"/>
</dbReference>
<comment type="function">
    <text evidence="9">ATP-dependent serine protease that mediates the selective degradation of mutant and abnormal proteins as well as certain short-lived regulatory proteins. Required for cellular homeostasis and for survival from DNA damage and developmental changes induced by stress. Degrades polypeptides processively to yield small peptide fragments that are 5 to 10 amino acids long. Binds to DNA in a double-stranded, site-specific manner.</text>
</comment>
<name>A0A2M6YQ33_9BACT</name>
<dbReference type="InterPro" id="IPR027543">
    <property type="entry name" value="Lon_bac"/>
</dbReference>
<dbReference type="PANTHER" id="PTHR10046">
    <property type="entry name" value="ATP DEPENDENT LON PROTEASE FAMILY MEMBER"/>
    <property type="match status" value="1"/>
</dbReference>
<dbReference type="GO" id="GO:0004252">
    <property type="term" value="F:serine-type endopeptidase activity"/>
    <property type="evidence" value="ECO:0007669"/>
    <property type="project" value="UniProtKB-UniRule"/>
</dbReference>
<evidence type="ECO:0000256" key="3">
    <source>
        <dbReference type="ARBA" id="ARBA00022670"/>
    </source>
</evidence>
<dbReference type="Gene3D" id="1.10.8.60">
    <property type="match status" value="1"/>
</dbReference>
<dbReference type="InterPro" id="IPR027417">
    <property type="entry name" value="P-loop_NTPase"/>
</dbReference>
<dbReference type="CDD" id="cd19500">
    <property type="entry name" value="RecA-like_Lon"/>
    <property type="match status" value="1"/>
</dbReference>
<dbReference type="GO" id="GO:0004176">
    <property type="term" value="F:ATP-dependent peptidase activity"/>
    <property type="evidence" value="ECO:0007669"/>
    <property type="project" value="UniProtKB-UniRule"/>
</dbReference>
<dbReference type="Pfam" id="PF02190">
    <property type="entry name" value="LON_substr_bdg"/>
    <property type="match status" value="1"/>
</dbReference>
<dbReference type="GO" id="GO:0034605">
    <property type="term" value="P:cellular response to heat"/>
    <property type="evidence" value="ECO:0007669"/>
    <property type="project" value="UniProtKB-UniRule"/>
</dbReference>
<dbReference type="InterPro" id="IPR054594">
    <property type="entry name" value="Lon_lid"/>
</dbReference>
<dbReference type="InterPro" id="IPR046336">
    <property type="entry name" value="Lon_prtase_N_sf"/>
</dbReference>
<dbReference type="InterPro" id="IPR027065">
    <property type="entry name" value="Lon_Prtase"/>
</dbReference>
<dbReference type="SUPFAM" id="SSF54211">
    <property type="entry name" value="Ribosomal protein S5 domain 2-like"/>
    <property type="match status" value="1"/>
</dbReference>
<feature type="active site" evidence="9 11">
    <location>
        <position position="690"/>
    </location>
</feature>
<dbReference type="InterPro" id="IPR020568">
    <property type="entry name" value="Ribosomal_Su5_D2-typ_SF"/>
</dbReference>
<dbReference type="Proteomes" id="UP000229559">
    <property type="component" value="Unassembled WGS sequence"/>
</dbReference>
<dbReference type="GO" id="GO:0006515">
    <property type="term" value="P:protein quality control for misfolded or incompletely synthesized proteins"/>
    <property type="evidence" value="ECO:0007669"/>
    <property type="project" value="UniProtKB-UniRule"/>
</dbReference>
<evidence type="ECO:0000313" key="18">
    <source>
        <dbReference type="Proteomes" id="UP000229559"/>
    </source>
</evidence>
<evidence type="ECO:0000256" key="14">
    <source>
        <dbReference type="RuleBase" id="RU000591"/>
    </source>
</evidence>
<dbReference type="PIRSF" id="PIRSF001174">
    <property type="entry name" value="Lon_proteas"/>
    <property type="match status" value="1"/>
</dbReference>
<dbReference type="GO" id="GO:0016887">
    <property type="term" value="F:ATP hydrolysis activity"/>
    <property type="evidence" value="ECO:0007669"/>
    <property type="project" value="UniProtKB-UniRule"/>
</dbReference>
<dbReference type="Gene3D" id="1.20.5.5270">
    <property type="match status" value="1"/>
</dbReference>
<keyword evidence="8 9" id="KW-0346">Stress response</keyword>
<evidence type="ECO:0000256" key="12">
    <source>
        <dbReference type="PIRSR" id="PIRSR001174-2"/>
    </source>
</evidence>
<evidence type="ECO:0000256" key="10">
    <source>
        <dbReference type="PIRNR" id="PIRNR001174"/>
    </source>
</evidence>
<comment type="subunit">
    <text evidence="9 10">Homohexamer. Organized in a ring with a central cavity.</text>
</comment>
<dbReference type="Pfam" id="PF22667">
    <property type="entry name" value="Lon_lid"/>
    <property type="match status" value="1"/>
</dbReference>
<dbReference type="Pfam" id="PF00004">
    <property type="entry name" value="AAA"/>
    <property type="match status" value="1"/>
</dbReference>
<evidence type="ECO:0000259" key="15">
    <source>
        <dbReference type="PROSITE" id="PS51786"/>
    </source>
</evidence>
<feature type="domain" description="Lon N-terminal" evidence="16">
    <location>
        <begin position="13"/>
        <end position="206"/>
    </location>
</feature>
<accession>A0A2M6YQ33</accession>
<dbReference type="GO" id="GO:0043565">
    <property type="term" value="F:sequence-specific DNA binding"/>
    <property type="evidence" value="ECO:0007669"/>
    <property type="project" value="UniProtKB-UniRule"/>
</dbReference>
<dbReference type="Pfam" id="PF05362">
    <property type="entry name" value="Lon_C"/>
    <property type="match status" value="1"/>
</dbReference>
<dbReference type="PRINTS" id="PR00830">
    <property type="entry name" value="ENDOLAPTASE"/>
</dbReference>
<feature type="domain" description="Lon proteolytic" evidence="15">
    <location>
        <begin position="603"/>
        <end position="784"/>
    </location>
</feature>
<comment type="similarity">
    <text evidence="9 10 13 14">Belongs to the peptidase S16 family.</text>
</comment>
<dbReference type="HAMAP" id="MF_01973">
    <property type="entry name" value="lon_bact"/>
    <property type="match status" value="1"/>
</dbReference>
<dbReference type="PROSITE" id="PS51787">
    <property type="entry name" value="LON_N"/>
    <property type="match status" value="1"/>
</dbReference>
<dbReference type="Gene3D" id="3.40.50.300">
    <property type="entry name" value="P-loop containing nucleotide triphosphate hydrolases"/>
    <property type="match status" value="1"/>
</dbReference>
<keyword evidence="2 9" id="KW-0963">Cytoplasm</keyword>
<reference evidence="18" key="1">
    <citation type="submission" date="2017-09" db="EMBL/GenBank/DDBJ databases">
        <title>Depth-based differentiation of microbial function through sediment-hosted aquifers and enrichment of novel symbionts in the deep terrestrial subsurface.</title>
        <authorList>
            <person name="Probst A.J."/>
            <person name="Ladd B."/>
            <person name="Jarett J.K."/>
            <person name="Geller-Mcgrath D.E."/>
            <person name="Sieber C.M.K."/>
            <person name="Emerson J.B."/>
            <person name="Anantharaman K."/>
            <person name="Thomas B.C."/>
            <person name="Malmstrom R."/>
            <person name="Stieglmeier M."/>
            <person name="Klingl A."/>
            <person name="Woyke T."/>
            <person name="Ryan C.M."/>
            <person name="Banfield J.F."/>
        </authorList>
    </citation>
    <scope>NUCLEOTIDE SEQUENCE [LARGE SCALE GENOMIC DNA]</scope>
</reference>
<dbReference type="InterPro" id="IPR008269">
    <property type="entry name" value="Lon_proteolytic"/>
</dbReference>
<keyword evidence="4 9" id="KW-0547">Nucleotide-binding</keyword>
<dbReference type="SUPFAM" id="SSF52540">
    <property type="entry name" value="P-loop containing nucleoside triphosphate hydrolases"/>
    <property type="match status" value="1"/>
</dbReference>
<comment type="subcellular location">
    <subcellularLocation>
        <location evidence="1 9 10">Cytoplasm</location>
    </subcellularLocation>
</comment>
<dbReference type="NCBIfam" id="TIGR00763">
    <property type="entry name" value="lon"/>
    <property type="match status" value="1"/>
</dbReference>
<evidence type="ECO:0000256" key="6">
    <source>
        <dbReference type="ARBA" id="ARBA00022825"/>
    </source>
</evidence>
<dbReference type="Gene3D" id="1.20.58.1480">
    <property type="match status" value="1"/>
</dbReference>
<evidence type="ECO:0000256" key="9">
    <source>
        <dbReference type="HAMAP-Rule" id="MF_01973"/>
    </source>
</evidence>
<feature type="active site" evidence="9 11">
    <location>
        <position position="733"/>
    </location>
</feature>
<proteinExistence type="evidence at transcript level"/>
<dbReference type="SUPFAM" id="SSF88697">
    <property type="entry name" value="PUA domain-like"/>
    <property type="match status" value="1"/>
</dbReference>
<evidence type="ECO:0000256" key="4">
    <source>
        <dbReference type="ARBA" id="ARBA00022741"/>
    </source>
</evidence>
<dbReference type="PROSITE" id="PS51786">
    <property type="entry name" value="LON_PROTEOLYTIC"/>
    <property type="match status" value="1"/>
</dbReference>
<keyword evidence="7 9" id="KW-0067">ATP-binding</keyword>
<evidence type="ECO:0000256" key="5">
    <source>
        <dbReference type="ARBA" id="ARBA00022801"/>
    </source>
</evidence>
<sequence>MPILLGANKERVLPIVAIREGVVFPHTETILSFGRPKSIAAVEAAYKTDQLIAFFTQKNPHNLNPDQDDLYSLGTLAKVERLLYVGKVSLNAWVKVLKRVKLESIEAQKPFFVGKVIEIPEVIEESEEIKVLSKNVMENFQRTINLGKTVDFMTIMKLMEGSPPHELADQVSYILDLATEEKQKLLETFSVKERLTKAFHFLNSEIKVLQLEREIDSKTQSRFDKSMKEAVLRERKRTIEEELGDLGGGDNEIKELESKIKKAKMPAAVAQKAQKELKRLTSLNPAHPEYGYIRTYLDWLTDMPWQVFTPNNSSITKAAKILDEDHYALKKIKERIIEYLAVMKLKEKDKKKSKEEEKGTTILCFIGPPGVGKTSIGKSIARALGRKFLRVSLGGVRDEAEIRGHRRTYVGAMPGRIIQSIKNVGVNNPVFMLDEIDKIGIDFRGDPSAALLEALDPEQNNEFSDHYLEVPFDLSKVMFITTGNILDTIPPALKDRMEVIYFPGYTEDEKFNIAQQFLWKKQLLANGLGHRPLAIADGAFHEIIQKYTREAGVRELERCLATICRKIARKIAEKKKVDKLIKKEDVEKYLGPRKYSETLAEKKDEIGISTGLAYTQAGGDILLIEVVLMPGKGNLLLTGMLGKIMQESAKAAFSYVRSRWQTLGLKKEFYKNLDVHIHVPEGAVPKDGPSAGAAITMALISAFTKKPTRREVGMTGEITLRGRILEIGGVKEKVLAAHRAGLKTIILPKDNKKDLEEIPKKVKEDIKFVFVSHMDEVVKIALKKSSR</sequence>
<comment type="induction">
    <text evidence="9">By heat shock.</text>
</comment>
<dbReference type="EMBL" id="PEXA01000036">
    <property type="protein sequence ID" value="PIU33237.1"/>
    <property type="molecule type" value="Genomic_DNA"/>
</dbReference>
<dbReference type="InterPro" id="IPR014721">
    <property type="entry name" value="Ribsml_uS5_D2-typ_fold_subgr"/>
</dbReference>
<evidence type="ECO:0000259" key="16">
    <source>
        <dbReference type="PROSITE" id="PS51787"/>
    </source>
</evidence>
<evidence type="ECO:0000256" key="8">
    <source>
        <dbReference type="ARBA" id="ARBA00023016"/>
    </source>
</evidence>
<dbReference type="Gene3D" id="2.30.130.40">
    <property type="entry name" value="LON domain-like"/>
    <property type="match status" value="1"/>
</dbReference>
<dbReference type="GO" id="GO:0005737">
    <property type="term" value="C:cytoplasm"/>
    <property type="evidence" value="ECO:0007669"/>
    <property type="project" value="UniProtKB-SubCell"/>
</dbReference>
<dbReference type="EC" id="3.4.21.53" evidence="9 10"/>
<dbReference type="AlphaFoldDB" id="A0A2M6YQ33"/>
<comment type="catalytic activity">
    <reaction evidence="9 10 13">
        <text>Hydrolysis of proteins in presence of ATP.</text>
        <dbReference type="EC" id="3.4.21.53"/>
    </reaction>
</comment>
<dbReference type="SMART" id="SM00464">
    <property type="entry name" value="LON"/>
    <property type="match status" value="1"/>
</dbReference>
<dbReference type="SMART" id="SM00382">
    <property type="entry name" value="AAA"/>
    <property type="match status" value="1"/>
</dbReference>
<dbReference type="InterPro" id="IPR004815">
    <property type="entry name" value="Lon_bac/euk-typ"/>
</dbReference>
<feature type="binding site" evidence="9 12">
    <location>
        <begin position="367"/>
        <end position="374"/>
    </location>
    <ligand>
        <name>ATP</name>
        <dbReference type="ChEBI" id="CHEBI:30616"/>
    </ligand>
</feature>
<evidence type="ECO:0000313" key="17">
    <source>
        <dbReference type="EMBL" id="PIU33237.1"/>
    </source>
</evidence>
<evidence type="ECO:0000256" key="11">
    <source>
        <dbReference type="PIRSR" id="PIRSR001174-1"/>
    </source>
</evidence>
<comment type="caution">
    <text evidence="17">The sequence shown here is derived from an EMBL/GenBank/DDBJ whole genome shotgun (WGS) entry which is preliminary data.</text>
</comment>
<organism evidence="17 18">
    <name type="scientific">Candidatus Shapirobacteria bacterium CG07_land_8_20_14_0_80_39_12</name>
    <dbReference type="NCBI Taxonomy" id="1974480"/>
    <lineage>
        <taxon>Bacteria</taxon>
        <taxon>Candidatus Shapironibacteriota</taxon>
    </lineage>
</organism>
<dbReference type="GO" id="GO:0005524">
    <property type="term" value="F:ATP binding"/>
    <property type="evidence" value="ECO:0007669"/>
    <property type="project" value="UniProtKB-UniRule"/>
</dbReference>
<evidence type="ECO:0000256" key="2">
    <source>
        <dbReference type="ARBA" id="ARBA00022490"/>
    </source>
</evidence>
<dbReference type="InterPro" id="IPR008268">
    <property type="entry name" value="Peptidase_S16_AS"/>
</dbReference>
<evidence type="ECO:0000256" key="13">
    <source>
        <dbReference type="PROSITE-ProRule" id="PRU01122"/>
    </source>
</evidence>
<keyword evidence="3 9" id="KW-0645">Protease</keyword>
<protein>
    <recommendedName>
        <fullName evidence="9 10">Lon protease</fullName>
        <ecNumber evidence="9 10">3.4.21.53</ecNumber>
    </recommendedName>
    <alternativeName>
        <fullName evidence="9">ATP-dependent protease La</fullName>
    </alternativeName>
</protein>
<dbReference type="FunFam" id="3.40.50.300:FF:000382">
    <property type="entry name" value="Lon protease homolog 2, peroxisomal"/>
    <property type="match status" value="1"/>
</dbReference>
<dbReference type="FunFam" id="1.20.5.5270:FF:000002">
    <property type="entry name" value="Lon protease homolog"/>
    <property type="match status" value="1"/>
</dbReference>
<dbReference type="Gene3D" id="3.30.230.10">
    <property type="match status" value="1"/>
</dbReference>
<dbReference type="InterPro" id="IPR003593">
    <property type="entry name" value="AAA+_ATPase"/>
</dbReference>
<evidence type="ECO:0000256" key="1">
    <source>
        <dbReference type="ARBA" id="ARBA00004496"/>
    </source>
</evidence>
<dbReference type="PROSITE" id="PS01046">
    <property type="entry name" value="LON_SER"/>
    <property type="match status" value="1"/>
</dbReference>
<evidence type="ECO:0000256" key="7">
    <source>
        <dbReference type="ARBA" id="ARBA00022840"/>
    </source>
</evidence>
<gene>
    <name evidence="9 17" type="primary">lon</name>
    <name evidence="17" type="ORF">COT04_01135</name>
</gene>
<dbReference type="InterPro" id="IPR015947">
    <property type="entry name" value="PUA-like_sf"/>
</dbReference>